<gene>
    <name evidence="1" type="ORF">MEBOL_000272</name>
</gene>
<dbReference type="RefSeq" id="WP_095975728.1">
    <property type="nucleotide sequence ID" value="NZ_CP022163.1"/>
</dbReference>
<evidence type="ECO:0000313" key="2">
    <source>
        <dbReference type="Proteomes" id="UP000217289"/>
    </source>
</evidence>
<reference evidence="1 2" key="1">
    <citation type="submission" date="2017-06" db="EMBL/GenBank/DDBJ databases">
        <authorList>
            <person name="Kim H.J."/>
            <person name="Triplett B.A."/>
        </authorList>
    </citation>
    <scope>NUCLEOTIDE SEQUENCE [LARGE SCALE GENOMIC DNA]</scope>
    <source>
        <strain evidence="1 2">DSM 14713</strain>
    </source>
</reference>
<name>A0A286NUY3_9BACT</name>
<dbReference type="EMBL" id="CP022163">
    <property type="protein sequence ID" value="ATB26838.1"/>
    <property type="molecule type" value="Genomic_DNA"/>
</dbReference>
<protein>
    <submittedName>
        <fullName evidence="1">Uncharacterized protein</fullName>
    </submittedName>
</protein>
<keyword evidence="2" id="KW-1185">Reference proteome</keyword>
<dbReference type="AlphaFoldDB" id="A0A286NUY3"/>
<accession>A0A286NUY3</accession>
<dbReference type="KEGG" id="mbd:MEBOL_000272"/>
<proteinExistence type="predicted"/>
<evidence type="ECO:0000313" key="1">
    <source>
        <dbReference type="EMBL" id="ATB26838.1"/>
    </source>
</evidence>
<organism evidence="1 2">
    <name type="scientific">Melittangium boletus DSM 14713</name>
    <dbReference type="NCBI Taxonomy" id="1294270"/>
    <lineage>
        <taxon>Bacteria</taxon>
        <taxon>Pseudomonadati</taxon>
        <taxon>Myxococcota</taxon>
        <taxon>Myxococcia</taxon>
        <taxon>Myxococcales</taxon>
        <taxon>Cystobacterineae</taxon>
        <taxon>Archangiaceae</taxon>
        <taxon>Melittangium</taxon>
    </lineage>
</organism>
<dbReference type="OrthoDB" id="121648at2"/>
<sequence>MGSSLPCALPHELRRQGERLFDISMWCLGRDVLHPENLLLRRGLRRERIPRGQQGTSAYSAELGEGGALTLWGFGVVCRGGRDCVYVPRCGFNPALVDERRLARPVFNAADLGVPRLPSTPDECATTRSALVAVADWLAAHEEWVGALLGPEWRRECIAALKKAPSLPVEGLAAAWREWAARVEALERSIVDASLAPLAGA</sequence>
<dbReference type="Proteomes" id="UP000217289">
    <property type="component" value="Chromosome"/>
</dbReference>